<comment type="caution">
    <text evidence="5">The sequence shown here is derived from an EMBL/GenBank/DDBJ whole genome shotgun (WGS) entry which is preliminary data.</text>
</comment>
<dbReference type="PANTHER" id="PTHR22595:SF79">
    <property type="entry name" value="CHITINASE 12"/>
    <property type="match status" value="1"/>
</dbReference>
<dbReference type="PANTHER" id="PTHR22595">
    <property type="entry name" value="CHITINASE-RELATED"/>
    <property type="match status" value="1"/>
</dbReference>
<name>A0A3M7PYJ2_BRAPC</name>
<feature type="chain" id="PRO_5017946038" evidence="3">
    <location>
        <begin position="25"/>
        <end position="460"/>
    </location>
</feature>
<dbReference type="GO" id="GO:0006952">
    <property type="term" value="P:defense response"/>
    <property type="evidence" value="ECO:0007669"/>
    <property type="project" value="UniProtKB-KW"/>
</dbReference>
<dbReference type="EMBL" id="REGN01008242">
    <property type="protein sequence ID" value="RNA04083.1"/>
    <property type="molecule type" value="Genomic_DNA"/>
</dbReference>
<dbReference type="Proteomes" id="UP000276133">
    <property type="component" value="Unassembled WGS sequence"/>
</dbReference>
<evidence type="ECO:0000313" key="6">
    <source>
        <dbReference type="Proteomes" id="UP000276133"/>
    </source>
</evidence>
<dbReference type="Gene3D" id="1.10.530.10">
    <property type="match status" value="1"/>
</dbReference>
<dbReference type="STRING" id="10195.A0A3M7PYJ2"/>
<dbReference type="AlphaFoldDB" id="A0A3M7PYJ2"/>
<keyword evidence="5" id="KW-0326">Glycosidase</keyword>
<feature type="signal peptide" evidence="3">
    <location>
        <begin position="1"/>
        <end position="24"/>
    </location>
</feature>
<keyword evidence="2" id="KW-1015">Disulfide bond</keyword>
<dbReference type="InterPro" id="IPR000726">
    <property type="entry name" value="Glyco_hydro_19_cat"/>
</dbReference>
<keyword evidence="5" id="KW-0378">Hydrolase</keyword>
<organism evidence="5 6">
    <name type="scientific">Brachionus plicatilis</name>
    <name type="common">Marine rotifer</name>
    <name type="synonym">Brachionus muelleri</name>
    <dbReference type="NCBI Taxonomy" id="10195"/>
    <lineage>
        <taxon>Eukaryota</taxon>
        <taxon>Metazoa</taxon>
        <taxon>Spiralia</taxon>
        <taxon>Gnathifera</taxon>
        <taxon>Rotifera</taxon>
        <taxon>Eurotatoria</taxon>
        <taxon>Monogononta</taxon>
        <taxon>Pseudotrocha</taxon>
        <taxon>Ploima</taxon>
        <taxon>Brachionidae</taxon>
        <taxon>Brachionus</taxon>
    </lineage>
</organism>
<protein>
    <submittedName>
        <fullName evidence="5">Chitinase 4-like</fullName>
        <ecNumber evidence="5">3.2.1.14</ecNumber>
    </submittedName>
</protein>
<keyword evidence="1" id="KW-0611">Plant defense</keyword>
<evidence type="ECO:0000259" key="4">
    <source>
        <dbReference type="Pfam" id="PF00182"/>
    </source>
</evidence>
<dbReference type="GO" id="GO:0016998">
    <property type="term" value="P:cell wall macromolecule catabolic process"/>
    <property type="evidence" value="ECO:0007669"/>
    <property type="project" value="InterPro"/>
</dbReference>
<feature type="domain" description="Glycoside hydrolase family 19 catalytic" evidence="4">
    <location>
        <begin position="300"/>
        <end position="442"/>
    </location>
</feature>
<proteinExistence type="predicted"/>
<dbReference type="EC" id="3.2.1.14" evidence="5"/>
<dbReference type="SUPFAM" id="SSF53955">
    <property type="entry name" value="Lysozyme-like"/>
    <property type="match status" value="1"/>
</dbReference>
<keyword evidence="3" id="KW-0732">Signal</keyword>
<dbReference type="CDD" id="cd00325">
    <property type="entry name" value="chitinase_GH19"/>
    <property type="match status" value="1"/>
</dbReference>
<evidence type="ECO:0000313" key="5">
    <source>
        <dbReference type="EMBL" id="RNA04083.1"/>
    </source>
</evidence>
<dbReference type="GO" id="GO:0006032">
    <property type="term" value="P:chitin catabolic process"/>
    <property type="evidence" value="ECO:0007669"/>
    <property type="project" value="InterPro"/>
</dbReference>
<dbReference type="OrthoDB" id="5985073at2759"/>
<evidence type="ECO:0000256" key="1">
    <source>
        <dbReference type="ARBA" id="ARBA00022821"/>
    </source>
</evidence>
<keyword evidence="6" id="KW-1185">Reference proteome</keyword>
<dbReference type="Gene3D" id="3.30.20.10">
    <property type="entry name" value="Endochitinase, domain 2"/>
    <property type="match status" value="1"/>
</dbReference>
<dbReference type="GO" id="GO:0008843">
    <property type="term" value="F:endochitinase activity"/>
    <property type="evidence" value="ECO:0007669"/>
    <property type="project" value="UniProtKB-EC"/>
</dbReference>
<dbReference type="Pfam" id="PF00182">
    <property type="entry name" value="Glyco_hydro_19"/>
    <property type="match status" value="1"/>
</dbReference>
<sequence length="460" mass="51027">MTCSKLTEFIFVVLYVSIFCNVGADEINCYVCNSNWDACGDIPNVNMIKYSKVPCPGPCKIWKADNIVYRGCSYDKFERNSNEIEFCDTELCNYKLSNQPIIVINPENLVMAAKLTTKISQATTKKSFKNQILCYECDATNRACSDPMDFRALVGSLVSCSGACAIWKNPDKGNILTRGCLEKITSGGSGSYHAAGGIVYKYCSTSFCNGVSSGFFPIQTTIKTTKPTVATTIRPIVATTSRPIVATTTKPGFVLTTTVNTNGNLISYEEFSRAITNAGYDKPSMEKYTNFVTQLGPKGGITTKREAAMFLSQILWESDGLKATEEYACMQSKCPGVYGSSRYPGKSYYGRGYIQLSWNYNYEAASQALYGDDRLLRDPDQVANNDEVAWATAFWFWKANVGSRYDVKNGRFGASTMAINGGLECNGPYQDKARKRFEIYKICMKEFNLNETPIENGCYN</sequence>
<dbReference type="InterPro" id="IPR023346">
    <property type="entry name" value="Lysozyme-like_dom_sf"/>
</dbReference>
<evidence type="ECO:0000256" key="3">
    <source>
        <dbReference type="SAM" id="SignalP"/>
    </source>
</evidence>
<reference evidence="5 6" key="1">
    <citation type="journal article" date="2018" name="Sci. Rep.">
        <title>Genomic signatures of local adaptation to the degree of environmental predictability in rotifers.</title>
        <authorList>
            <person name="Franch-Gras L."/>
            <person name="Hahn C."/>
            <person name="Garcia-Roger E.M."/>
            <person name="Carmona M.J."/>
            <person name="Serra M."/>
            <person name="Gomez A."/>
        </authorList>
    </citation>
    <scope>NUCLEOTIDE SEQUENCE [LARGE SCALE GENOMIC DNA]</scope>
    <source>
        <strain evidence="5">HYR1</strain>
    </source>
</reference>
<gene>
    <name evidence="5" type="ORF">BpHYR1_024451</name>
</gene>
<evidence type="ECO:0000256" key="2">
    <source>
        <dbReference type="ARBA" id="ARBA00023157"/>
    </source>
</evidence>
<accession>A0A3M7PYJ2</accession>